<dbReference type="SUPFAM" id="SSF48592">
    <property type="entry name" value="GroEL equatorial domain-like"/>
    <property type="match status" value="1"/>
</dbReference>
<evidence type="ECO:0000256" key="1">
    <source>
        <dbReference type="ARBA" id="ARBA00022741"/>
    </source>
</evidence>
<dbReference type="Gene3D" id="1.10.560.10">
    <property type="entry name" value="GroEL-like equatorial domain"/>
    <property type="match status" value="2"/>
</dbReference>
<sequence>ILPSLHCSIVCVLESVILRCFGPDGGQVLFIRDTGQAMISCSGSRILSALRLEHPLARMVVDCVLKHSTATGDGSKTFVLLLTSLLRTIHASACKEPNVSHNYVSRYSAEAATGRHLAFKTLEFASEQLENLITAAVIPYGCSLLWEYTAPTAHLQTGAGSRHVQKLLASFFCSRLSRSQCDFATSLTCNLLSSCGFKGAQPSSLLQFLTDNFPTLHTRVSGFPFTCSRLVEGQVIHRDFASFCPPNVKVLELACGQTSIVDFKAWAERSLSCVFANLQRLGISLLLSAVKQSPAVLSLAAQANICIVECVSEDELTLFAQLNSEERVMVKLWNLVICGPGEGQTDQYASAILDAILMLLSAWQPLANTSAKATEKTLNDEASTCFPTHPLAVSEPGCVIPAGGTFEFLLTRALLQQRHKNSGDSDIGTSVVSQLLADALLTVPRQIYSCSQRHFLHTQDQILNFIKSHSHPFSLLSMDDLDCCGKASASLKVIEELGLESVSCKYQLLLAVVQCASRLLQVDTVLQTHAVLNTRSHRLTIYWLFGAEFMSVRNIVV</sequence>
<dbReference type="InParanoid" id="H2RV16"/>
<dbReference type="FunCoup" id="H2RV16">
    <property type="interactions" value="7"/>
</dbReference>
<dbReference type="InterPro" id="IPR042619">
    <property type="entry name" value="BBS10"/>
</dbReference>
<dbReference type="GO" id="GO:0140662">
    <property type="term" value="F:ATP-dependent protein folding chaperone"/>
    <property type="evidence" value="ECO:0007669"/>
    <property type="project" value="InterPro"/>
</dbReference>
<dbReference type="AlphaFoldDB" id="H2RV16"/>
<reference evidence="5" key="2">
    <citation type="submission" date="2025-08" db="UniProtKB">
        <authorList>
            <consortium name="Ensembl"/>
        </authorList>
    </citation>
    <scope>IDENTIFICATION</scope>
</reference>
<evidence type="ECO:0000313" key="5">
    <source>
        <dbReference type="Ensembl" id="ENSTRUP00000003984.3"/>
    </source>
</evidence>
<dbReference type="PANTHER" id="PTHR14667">
    <property type="entry name" value="BARDET-BIEDL SYNDROME 10 PROTEIN"/>
    <property type="match status" value="1"/>
</dbReference>
<accession>H2RV16</accession>
<dbReference type="InterPro" id="IPR002423">
    <property type="entry name" value="Cpn60/GroEL/TCP-1"/>
</dbReference>
<reference evidence="5 6" key="1">
    <citation type="journal article" date="2011" name="Genome Biol. Evol.">
        <title>Integration of the genetic map and genome assembly of fugu facilitates insights into distinct features of genome evolution in teleosts and mammals.</title>
        <authorList>
            <person name="Kai W."/>
            <person name="Kikuchi K."/>
            <person name="Tohari S."/>
            <person name="Chew A.K."/>
            <person name="Tay A."/>
            <person name="Fujiwara A."/>
            <person name="Hosoya S."/>
            <person name="Suetake H."/>
            <person name="Naruse K."/>
            <person name="Brenner S."/>
            <person name="Suzuki Y."/>
            <person name="Venkatesh B."/>
        </authorList>
    </citation>
    <scope>NUCLEOTIDE SEQUENCE [LARGE SCALE GENOMIC DNA]</scope>
</reference>
<protein>
    <recommendedName>
        <fullName evidence="7">Bardet-Biedl syndrome 10</fullName>
    </recommendedName>
</protein>
<evidence type="ECO:0000256" key="3">
    <source>
        <dbReference type="ARBA" id="ARBA00023186"/>
    </source>
</evidence>
<evidence type="ECO:0000313" key="6">
    <source>
        <dbReference type="Proteomes" id="UP000005226"/>
    </source>
</evidence>
<evidence type="ECO:0000256" key="2">
    <source>
        <dbReference type="ARBA" id="ARBA00022840"/>
    </source>
</evidence>
<dbReference type="eggNOG" id="KOG0360">
    <property type="taxonomic scope" value="Eukaryota"/>
</dbReference>
<reference evidence="5" key="3">
    <citation type="submission" date="2025-09" db="UniProtKB">
        <authorList>
            <consortium name="Ensembl"/>
        </authorList>
    </citation>
    <scope>IDENTIFICATION</scope>
</reference>
<dbReference type="OMA" id="HAPSHTD"/>
<dbReference type="InterPro" id="IPR027413">
    <property type="entry name" value="GROEL-like_equatorial_sf"/>
</dbReference>
<dbReference type="STRING" id="31033.ENSTRUP00000003984"/>
<comment type="similarity">
    <text evidence="4">Belongs to the TCP-1 chaperonin family.</text>
</comment>
<dbReference type="InterPro" id="IPR017998">
    <property type="entry name" value="Chaperone_TCP-1"/>
</dbReference>
<keyword evidence="6" id="KW-1185">Reference proteome</keyword>
<evidence type="ECO:0008006" key="7">
    <source>
        <dbReference type="Google" id="ProtNLM"/>
    </source>
</evidence>
<dbReference type="GO" id="GO:0005524">
    <property type="term" value="F:ATP binding"/>
    <property type="evidence" value="ECO:0007669"/>
    <property type="project" value="UniProtKB-KW"/>
</dbReference>
<keyword evidence="1 4" id="KW-0547">Nucleotide-binding</keyword>
<dbReference type="Proteomes" id="UP000005226">
    <property type="component" value="Chromosome 9"/>
</dbReference>
<dbReference type="HOGENOM" id="CLU_028678_0_0_1"/>
<dbReference type="GO" id="GO:0051131">
    <property type="term" value="P:chaperone-mediated protein complex assembly"/>
    <property type="evidence" value="ECO:0007669"/>
    <property type="project" value="InterPro"/>
</dbReference>
<name>H2RV16_TAKRU</name>
<dbReference type="Ensembl" id="ENSTRUT00000004004.3">
    <property type="protein sequence ID" value="ENSTRUP00000003984.3"/>
    <property type="gene ID" value="ENSTRUG00000001743.3"/>
</dbReference>
<dbReference type="PRINTS" id="PR00304">
    <property type="entry name" value="TCOMPLEXTCP1"/>
</dbReference>
<proteinExistence type="inferred from homology"/>
<dbReference type="Pfam" id="PF00118">
    <property type="entry name" value="Cpn60_TCP1"/>
    <property type="match status" value="1"/>
</dbReference>
<dbReference type="PANTHER" id="PTHR14667:SF2">
    <property type="entry name" value="BARDET-BIEDL SYNDROME 10 PROTEIN"/>
    <property type="match status" value="1"/>
</dbReference>
<keyword evidence="2 4" id="KW-0067">ATP-binding</keyword>
<evidence type="ECO:0000256" key="4">
    <source>
        <dbReference type="RuleBase" id="RU004187"/>
    </source>
</evidence>
<keyword evidence="3 4" id="KW-0143">Chaperone</keyword>
<organism evidence="5 6">
    <name type="scientific">Takifugu rubripes</name>
    <name type="common">Japanese pufferfish</name>
    <name type="synonym">Fugu rubripes</name>
    <dbReference type="NCBI Taxonomy" id="31033"/>
    <lineage>
        <taxon>Eukaryota</taxon>
        <taxon>Metazoa</taxon>
        <taxon>Chordata</taxon>
        <taxon>Craniata</taxon>
        <taxon>Vertebrata</taxon>
        <taxon>Euteleostomi</taxon>
        <taxon>Actinopterygii</taxon>
        <taxon>Neopterygii</taxon>
        <taxon>Teleostei</taxon>
        <taxon>Neoteleostei</taxon>
        <taxon>Acanthomorphata</taxon>
        <taxon>Eupercaria</taxon>
        <taxon>Tetraodontiformes</taxon>
        <taxon>Tetradontoidea</taxon>
        <taxon>Tetraodontidae</taxon>
        <taxon>Takifugu</taxon>
    </lineage>
</organism>
<dbReference type="GeneTree" id="ENSGT00390000002417"/>